<dbReference type="SUPFAM" id="SSF53474">
    <property type="entry name" value="alpha/beta-Hydrolases"/>
    <property type="match status" value="1"/>
</dbReference>
<dbReference type="InterPro" id="IPR022742">
    <property type="entry name" value="Hydrolase_4"/>
</dbReference>
<dbReference type="Gene3D" id="3.40.50.1820">
    <property type="entry name" value="alpha/beta hydrolase"/>
    <property type="match status" value="1"/>
</dbReference>
<keyword evidence="6" id="KW-0614">Plasmid</keyword>
<dbReference type="InterPro" id="IPR029058">
    <property type="entry name" value="AB_hydrolase_fold"/>
</dbReference>
<proteinExistence type="predicted"/>
<evidence type="ECO:0000313" key="7">
    <source>
        <dbReference type="Proteomes" id="UP000239197"/>
    </source>
</evidence>
<keyword evidence="1" id="KW-0378">Hydrolase</keyword>
<organism evidence="6 7">
    <name type="scientific">Rahnella sikkimica</name>
    <dbReference type="NCBI Taxonomy" id="1805933"/>
    <lineage>
        <taxon>Bacteria</taxon>
        <taxon>Pseudomonadati</taxon>
        <taxon>Pseudomonadota</taxon>
        <taxon>Gammaproteobacteria</taxon>
        <taxon>Enterobacterales</taxon>
        <taxon>Yersiniaceae</taxon>
        <taxon>Rahnella</taxon>
    </lineage>
</organism>
<keyword evidence="3" id="KW-0443">Lipid metabolism</keyword>
<keyword evidence="6" id="KW-0449">Lipoprotein</keyword>
<keyword evidence="4" id="KW-0732">Signal</keyword>
<dbReference type="AlphaFoldDB" id="A0A2L1UXC9"/>
<keyword evidence="2" id="KW-0442">Lipid degradation</keyword>
<reference evidence="7" key="1">
    <citation type="submission" date="2017-01" db="EMBL/GenBank/DDBJ databases">
        <title>Genome sequence of Rouxiella sp. ERMR1:05.</title>
        <authorList>
            <person name="Kumar R."/>
            <person name="Singh D."/>
            <person name="Kumar S."/>
        </authorList>
    </citation>
    <scope>NUCLEOTIDE SEQUENCE [LARGE SCALE GENOMIC DNA]</scope>
    <source>
        <strain evidence="7">ERMR1:05</strain>
        <plasmid evidence="7">unnamed1</plasmid>
    </source>
</reference>
<evidence type="ECO:0000256" key="3">
    <source>
        <dbReference type="ARBA" id="ARBA00023098"/>
    </source>
</evidence>
<dbReference type="PANTHER" id="PTHR10272:SF0">
    <property type="entry name" value="PLATELET-ACTIVATING FACTOR ACETYLHYDROLASE"/>
    <property type="match status" value="1"/>
</dbReference>
<dbReference type="Proteomes" id="UP000239197">
    <property type="component" value="Plasmid unnamed1"/>
</dbReference>
<evidence type="ECO:0000256" key="4">
    <source>
        <dbReference type="SAM" id="SignalP"/>
    </source>
</evidence>
<dbReference type="InterPro" id="IPR016986">
    <property type="entry name" value="UCP031982_abhydr"/>
</dbReference>
<feature type="signal peptide" evidence="4">
    <location>
        <begin position="1"/>
        <end position="21"/>
    </location>
</feature>
<name>A0A2L1UXC9_9GAMM</name>
<gene>
    <name evidence="6" type="ORF">BV494_22060</name>
</gene>
<evidence type="ECO:0000256" key="2">
    <source>
        <dbReference type="ARBA" id="ARBA00022963"/>
    </source>
</evidence>
<geneLocation type="plasmid" evidence="6 7">
    <name>unnamed1</name>
</geneLocation>
<evidence type="ECO:0000256" key="1">
    <source>
        <dbReference type="ARBA" id="ARBA00022801"/>
    </source>
</evidence>
<dbReference type="GO" id="GO:0016042">
    <property type="term" value="P:lipid catabolic process"/>
    <property type="evidence" value="ECO:0007669"/>
    <property type="project" value="UniProtKB-KW"/>
</dbReference>
<dbReference type="PIRSF" id="PIRSF031982">
    <property type="entry name" value="UCP031982_abhydr"/>
    <property type="match status" value="1"/>
</dbReference>
<feature type="domain" description="Serine aminopeptidase S33" evidence="5">
    <location>
        <begin position="79"/>
        <end position="173"/>
    </location>
</feature>
<dbReference type="RefSeq" id="WP_192938205.1">
    <property type="nucleotide sequence ID" value="NZ_CP019063.1"/>
</dbReference>
<evidence type="ECO:0000259" key="5">
    <source>
        <dbReference type="Pfam" id="PF12146"/>
    </source>
</evidence>
<accession>A0A2L1UXC9</accession>
<dbReference type="EMBL" id="CP019063">
    <property type="protein sequence ID" value="AVF37616.1"/>
    <property type="molecule type" value="Genomic_DNA"/>
</dbReference>
<dbReference type="GO" id="GO:0003847">
    <property type="term" value="F:1-alkyl-2-acetylglycerophosphocholine esterase activity"/>
    <property type="evidence" value="ECO:0007669"/>
    <property type="project" value="TreeGrafter"/>
</dbReference>
<dbReference type="Pfam" id="PF12146">
    <property type="entry name" value="Hydrolase_4"/>
    <property type="match status" value="1"/>
</dbReference>
<feature type="chain" id="PRO_5014804853" evidence="4">
    <location>
        <begin position="22"/>
        <end position="351"/>
    </location>
</feature>
<evidence type="ECO:0000313" key="6">
    <source>
        <dbReference type="EMBL" id="AVF37616.1"/>
    </source>
</evidence>
<sequence>MMFKTRFLPLFVLLFCIQVYAHPGFRQITFSDQEGAVINVAVWYPTSSQGITEDVGENPAFTGVTVIRDALPTPGLHPLLVLSHGYNGNWRNLSWIAVAMAAQGYIVAAPDHPGTTTFNQNPAQAKKLWRRPQDISQVIDLMTKSPRLFGETDKGRIAALGHSLGGWTVMELAGARFDAARFAKDCLQQPLRGDCNVMQKLSIDEVPSQEKLSASYEDQRIRAVVSLDLGFAPGFTPQSMHGINIPVLILAAQMDSLANLSASQESGYLANEIGSRWGKYEIIEGATHFSFMQLCKAGAEALINEGSPGDGIVCQDGNGINRYNIHQKLVAKISAFLNSSLDFHSPADETK</sequence>
<keyword evidence="7" id="KW-1185">Reference proteome</keyword>
<protein>
    <submittedName>
        <fullName evidence="6">Lipoprotein signal peptide</fullName>
    </submittedName>
</protein>
<dbReference type="PANTHER" id="PTHR10272">
    <property type="entry name" value="PLATELET-ACTIVATING FACTOR ACETYLHYDROLASE"/>
    <property type="match status" value="1"/>
</dbReference>
<dbReference type="KEGG" id="rox:BV494_22060"/>